<dbReference type="EMBL" id="OX395132">
    <property type="protein sequence ID" value="CAI5778896.1"/>
    <property type="molecule type" value="Genomic_DNA"/>
</dbReference>
<evidence type="ECO:0000313" key="2">
    <source>
        <dbReference type="Proteomes" id="UP001178461"/>
    </source>
</evidence>
<proteinExistence type="predicted"/>
<dbReference type="AlphaFoldDB" id="A0AA35KIF0"/>
<name>A0AA35KIF0_9SAUR</name>
<keyword evidence="2" id="KW-1185">Reference proteome</keyword>
<accession>A0AA35KIF0</accession>
<organism evidence="1 2">
    <name type="scientific">Podarcis lilfordi</name>
    <name type="common">Lilford's wall lizard</name>
    <dbReference type="NCBI Taxonomy" id="74358"/>
    <lineage>
        <taxon>Eukaryota</taxon>
        <taxon>Metazoa</taxon>
        <taxon>Chordata</taxon>
        <taxon>Craniata</taxon>
        <taxon>Vertebrata</taxon>
        <taxon>Euteleostomi</taxon>
        <taxon>Lepidosauria</taxon>
        <taxon>Squamata</taxon>
        <taxon>Bifurcata</taxon>
        <taxon>Unidentata</taxon>
        <taxon>Episquamata</taxon>
        <taxon>Laterata</taxon>
        <taxon>Lacertibaenia</taxon>
        <taxon>Lacertidae</taxon>
        <taxon>Podarcis</taxon>
    </lineage>
</organism>
<sequence>MEEKTRQLLCRGTGEEKMVRCSTKEEREVSGQVEKTPRSAIFNDIIKGGPIPKTWTHSKIVSIPKPLKDSLKVESYRPISLINQDYKIFTSILANRLKSSYTS</sequence>
<reference evidence="1" key="1">
    <citation type="submission" date="2022-12" db="EMBL/GenBank/DDBJ databases">
        <authorList>
            <person name="Alioto T."/>
            <person name="Alioto T."/>
            <person name="Gomez Garrido J."/>
        </authorList>
    </citation>
    <scope>NUCLEOTIDE SEQUENCE</scope>
</reference>
<dbReference type="PANTHER" id="PTHR31635:SF196">
    <property type="entry name" value="REVERSE TRANSCRIPTASE DOMAIN-CONTAINING PROTEIN-RELATED"/>
    <property type="match status" value="1"/>
</dbReference>
<gene>
    <name evidence="1" type="ORF">PODLI_1B004019</name>
</gene>
<evidence type="ECO:0000313" key="1">
    <source>
        <dbReference type="EMBL" id="CAI5778896.1"/>
    </source>
</evidence>
<protein>
    <submittedName>
        <fullName evidence="1">Uncharacterized protein</fullName>
    </submittedName>
</protein>
<dbReference type="Proteomes" id="UP001178461">
    <property type="component" value="Chromosome 7"/>
</dbReference>
<dbReference type="PANTHER" id="PTHR31635">
    <property type="entry name" value="REVERSE TRANSCRIPTASE DOMAIN-CONTAINING PROTEIN-RELATED"/>
    <property type="match status" value="1"/>
</dbReference>